<name>A0A7X6R3X4_9NOCA</name>
<reference evidence="1 2" key="1">
    <citation type="submission" date="2020-04" db="EMBL/GenBank/DDBJ databases">
        <title>MicrobeNet Type strains.</title>
        <authorList>
            <person name="Nicholson A.C."/>
        </authorList>
    </citation>
    <scope>NUCLEOTIDE SEQUENCE [LARGE SCALE GENOMIC DNA]</scope>
    <source>
        <strain evidence="1 2">DSM 44956</strain>
    </source>
</reference>
<dbReference type="RefSeq" id="WP_157113908.1">
    <property type="nucleotide sequence ID" value="NZ_JAAXOS010000007.1"/>
</dbReference>
<accession>A0A7X6R3X4</accession>
<evidence type="ECO:0000313" key="1">
    <source>
        <dbReference type="EMBL" id="NKY27716.1"/>
    </source>
</evidence>
<sequence>MVQVGEWLVKLVACDAANVEVEPLEKRLVKVAADGVGPGSVELGRVDEQVEATFEDVNTDGQLGTGGGEADLDLGAVGVDSAQSGFDLGLGEGAVSGEVEQPFLFGVEFLEAGGEAGVHRADAGLFVSQCFVQEFPEGSVEAGR</sequence>
<comment type="caution">
    <text evidence="1">The sequence shown here is derived from an EMBL/GenBank/DDBJ whole genome shotgun (WGS) entry which is preliminary data.</text>
</comment>
<dbReference type="AlphaFoldDB" id="A0A7X6R3X4"/>
<organism evidence="1 2">
    <name type="scientific">Nocardia gamkensis</name>
    <dbReference type="NCBI Taxonomy" id="352869"/>
    <lineage>
        <taxon>Bacteria</taxon>
        <taxon>Bacillati</taxon>
        <taxon>Actinomycetota</taxon>
        <taxon>Actinomycetes</taxon>
        <taxon>Mycobacteriales</taxon>
        <taxon>Nocardiaceae</taxon>
        <taxon>Nocardia</taxon>
    </lineage>
</organism>
<proteinExistence type="predicted"/>
<evidence type="ECO:0000313" key="2">
    <source>
        <dbReference type="Proteomes" id="UP000540698"/>
    </source>
</evidence>
<dbReference type="Proteomes" id="UP000540698">
    <property type="component" value="Unassembled WGS sequence"/>
</dbReference>
<gene>
    <name evidence="1" type="ORF">HGB38_15985</name>
</gene>
<dbReference type="EMBL" id="JAAXOS010000007">
    <property type="protein sequence ID" value="NKY27716.1"/>
    <property type="molecule type" value="Genomic_DNA"/>
</dbReference>
<protein>
    <submittedName>
        <fullName evidence="1">Uncharacterized protein</fullName>
    </submittedName>
</protein>
<keyword evidence="2" id="KW-1185">Reference proteome</keyword>